<evidence type="ECO:0000313" key="4">
    <source>
        <dbReference type="EnsemblPlants" id="KQK03721"/>
    </source>
</evidence>
<dbReference type="Proteomes" id="UP000008810">
    <property type="component" value="Chromosome 2"/>
</dbReference>
<feature type="chain" id="PRO_5014094531" evidence="2">
    <location>
        <begin position="28"/>
        <end position="97"/>
    </location>
</feature>
<accession>I1HE52</accession>
<dbReference type="HOGENOM" id="CLU_173636_1_0_1"/>
<keyword evidence="5" id="KW-1185">Reference proteome</keyword>
<protein>
    <submittedName>
        <fullName evidence="3 4">Uncharacterized protein</fullName>
    </submittedName>
</protein>
<organism evidence="4">
    <name type="scientific">Brachypodium distachyon</name>
    <name type="common">Purple false brome</name>
    <name type="synonym">Trachynia distachya</name>
    <dbReference type="NCBI Taxonomy" id="15368"/>
    <lineage>
        <taxon>Eukaryota</taxon>
        <taxon>Viridiplantae</taxon>
        <taxon>Streptophyta</taxon>
        <taxon>Embryophyta</taxon>
        <taxon>Tracheophyta</taxon>
        <taxon>Spermatophyta</taxon>
        <taxon>Magnoliopsida</taxon>
        <taxon>Liliopsida</taxon>
        <taxon>Poales</taxon>
        <taxon>Poaceae</taxon>
        <taxon>BOP clade</taxon>
        <taxon>Pooideae</taxon>
        <taxon>Stipodae</taxon>
        <taxon>Brachypodieae</taxon>
        <taxon>Brachypodium</taxon>
    </lineage>
</organism>
<reference evidence="3" key="2">
    <citation type="submission" date="2017-06" db="EMBL/GenBank/DDBJ databases">
        <title>WGS assembly of Brachypodium distachyon.</title>
        <authorList>
            <consortium name="The International Brachypodium Initiative"/>
            <person name="Lucas S."/>
            <person name="Harmon-Smith M."/>
            <person name="Lail K."/>
            <person name="Tice H."/>
            <person name="Grimwood J."/>
            <person name="Bruce D."/>
            <person name="Barry K."/>
            <person name="Shu S."/>
            <person name="Lindquist E."/>
            <person name="Wang M."/>
            <person name="Pitluck S."/>
            <person name="Vogel J.P."/>
            <person name="Garvin D.F."/>
            <person name="Mockler T.C."/>
            <person name="Schmutz J."/>
            <person name="Rokhsar D."/>
            <person name="Bevan M.W."/>
        </authorList>
    </citation>
    <scope>NUCLEOTIDE SEQUENCE</scope>
    <source>
        <strain evidence="3">Bd21</strain>
    </source>
</reference>
<feature type="signal peptide" evidence="2">
    <location>
        <begin position="1"/>
        <end position="27"/>
    </location>
</feature>
<dbReference type="AlphaFoldDB" id="I1HE52"/>
<keyword evidence="2" id="KW-0732">Signal</keyword>
<dbReference type="OrthoDB" id="1936508at2759"/>
<evidence type="ECO:0000256" key="1">
    <source>
        <dbReference type="SAM" id="MobiDB-lite"/>
    </source>
</evidence>
<dbReference type="InterPro" id="IPR038974">
    <property type="entry name" value="CIF1/2"/>
</dbReference>
<reference evidence="4" key="3">
    <citation type="submission" date="2018-08" db="UniProtKB">
        <authorList>
            <consortium name="EnsemblPlants"/>
        </authorList>
    </citation>
    <scope>IDENTIFICATION</scope>
    <source>
        <strain evidence="4">cv. Bd21</strain>
    </source>
</reference>
<reference evidence="3 4" key="1">
    <citation type="journal article" date="2010" name="Nature">
        <title>Genome sequencing and analysis of the model grass Brachypodium distachyon.</title>
        <authorList>
            <consortium name="International Brachypodium Initiative"/>
        </authorList>
    </citation>
    <scope>NUCLEOTIDE SEQUENCE [LARGE SCALE GENOMIC DNA]</scope>
    <source>
        <strain evidence="3 4">Bd21</strain>
    </source>
</reference>
<dbReference type="FunCoup" id="I1HE52">
    <property type="interactions" value="2"/>
</dbReference>
<evidence type="ECO:0000313" key="5">
    <source>
        <dbReference type="Proteomes" id="UP000008810"/>
    </source>
</evidence>
<dbReference type="KEGG" id="bdi:100831833"/>
<dbReference type="PANTHER" id="PTHR35290:SF1">
    <property type="entry name" value="OS01G0260800 PROTEIN"/>
    <property type="match status" value="1"/>
</dbReference>
<dbReference type="GeneID" id="100831833"/>
<proteinExistence type="predicted"/>
<evidence type="ECO:0000256" key="2">
    <source>
        <dbReference type="SAM" id="SignalP"/>
    </source>
</evidence>
<dbReference type="eggNOG" id="ENOG502R7TB">
    <property type="taxonomic scope" value="Eukaryota"/>
</dbReference>
<dbReference type="EnsemblPlants" id="KQK03721">
    <property type="protein sequence ID" value="KQK03721"/>
    <property type="gene ID" value="BRADI_2g09500v3"/>
</dbReference>
<dbReference type="Gramene" id="KQK03721">
    <property type="protein sequence ID" value="KQK03721"/>
    <property type="gene ID" value="BRADI_2g09500v3"/>
</dbReference>
<dbReference type="EMBL" id="CM000881">
    <property type="protein sequence ID" value="KQK03721.1"/>
    <property type="molecule type" value="Genomic_DNA"/>
</dbReference>
<dbReference type="ExpressionAtlas" id="I1HE52">
    <property type="expression patterns" value="baseline"/>
</dbReference>
<dbReference type="PANTHER" id="PTHR35290">
    <property type="entry name" value="PROTEIN CASPARIAN STRIP INTEGRITY FACTOR 1-RELATED"/>
    <property type="match status" value="1"/>
</dbReference>
<dbReference type="OMA" id="LVMVHER"/>
<feature type="region of interest" description="Disordered" evidence="1">
    <location>
        <begin position="75"/>
        <end position="97"/>
    </location>
</feature>
<dbReference type="RefSeq" id="XP_003566612.1">
    <property type="nucleotide sequence ID" value="XM_003566564.4"/>
</dbReference>
<name>I1HE52_BRADI</name>
<evidence type="ECO:0000313" key="3">
    <source>
        <dbReference type="EMBL" id="KQK03721.1"/>
    </source>
</evidence>
<gene>
    <name evidence="4" type="primary">LOC100831833</name>
    <name evidence="3" type="ORF">BRADI_2g09500v3</name>
</gene>
<sequence>MEINKSSCNYLVAFFFAALILSSMVAGAQRKLLDQDQVGSMETSESSTEQLQQEDEEVLVVALHGGRILRQVKNTNDYGTYDPSPTMAKPHFKDIPN</sequence>